<protein>
    <submittedName>
        <fullName evidence="3">Alkaline phosphatase D family protein</fullName>
        <ecNumber evidence="3">3.1.3.1</ecNumber>
    </submittedName>
</protein>
<dbReference type="Proteomes" id="UP001612915">
    <property type="component" value="Unassembled WGS sequence"/>
</dbReference>
<dbReference type="InterPro" id="IPR029052">
    <property type="entry name" value="Metallo-depent_PP-like"/>
</dbReference>
<dbReference type="EC" id="3.1.3.1" evidence="3"/>
<reference evidence="3 4" key="1">
    <citation type="submission" date="2024-10" db="EMBL/GenBank/DDBJ databases">
        <title>The Natural Products Discovery Center: Release of the First 8490 Sequenced Strains for Exploring Actinobacteria Biosynthetic Diversity.</title>
        <authorList>
            <person name="Kalkreuter E."/>
            <person name="Kautsar S.A."/>
            <person name="Yang D."/>
            <person name="Bader C.D."/>
            <person name="Teijaro C.N."/>
            <person name="Fluegel L."/>
            <person name="Davis C.M."/>
            <person name="Simpson J.R."/>
            <person name="Lauterbach L."/>
            <person name="Steele A.D."/>
            <person name="Gui C."/>
            <person name="Meng S."/>
            <person name="Li G."/>
            <person name="Viehrig K."/>
            <person name="Ye F."/>
            <person name="Su P."/>
            <person name="Kiefer A.F."/>
            <person name="Nichols A."/>
            <person name="Cepeda A.J."/>
            <person name="Yan W."/>
            <person name="Fan B."/>
            <person name="Jiang Y."/>
            <person name="Adhikari A."/>
            <person name="Zheng C.-J."/>
            <person name="Schuster L."/>
            <person name="Cowan T.M."/>
            <person name="Smanski M.J."/>
            <person name="Chevrette M.G."/>
            <person name="De Carvalho L.P.S."/>
            <person name="Shen B."/>
        </authorList>
    </citation>
    <scope>NUCLEOTIDE SEQUENCE [LARGE SCALE GENOMIC DNA]</scope>
    <source>
        <strain evidence="3 4">NPDC049639</strain>
    </source>
</reference>
<name>A0ABW8AMH6_9ACTN</name>
<dbReference type="PANTHER" id="PTHR37031:SF2">
    <property type="entry name" value="PHOD-LIKE PHOSPHATASE METALLOPHOSPHATASE DOMAIN-CONTAINING PROTEIN"/>
    <property type="match status" value="1"/>
</dbReference>
<gene>
    <name evidence="3" type="ORF">ACIB24_11000</name>
</gene>
<dbReference type="GO" id="GO:0004035">
    <property type="term" value="F:alkaline phosphatase activity"/>
    <property type="evidence" value="ECO:0007669"/>
    <property type="project" value="UniProtKB-EC"/>
</dbReference>
<dbReference type="EMBL" id="JBITLV010000003">
    <property type="protein sequence ID" value="MFI7587590.1"/>
    <property type="molecule type" value="Genomic_DNA"/>
</dbReference>
<evidence type="ECO:0000313" key="3">
    <source>
        <dbReference type="EMBL" id="MFI7587590.1"/>
    </source>
</evidence>
<sequence>MSSSLVIGPLLRHVGRTSATVWVEVAQRGTVRVTCGAVVVEAPTFEVAGHHYALAVLTGLPPGSRTPYAVDIDGRPVWPPERGTARLFAEEAAPEQVPDPVITTLDAGDRRTIAFGSCRVASPGRDTVDGDGTGGLGIDALDAFAVRAARGEGELPDLLLMLGDQVYADETGDAVRERIRRRRGDSLPRHQVADFEEYTWLYRESWGDGPVRWLMATTPVAMIFDDHDVHDDWNTSASWRADIARLPWWRERLLGGLVSYWVYQHLGNLSPEELALDPVHRVVAAAAHDGSDAMPALRELAADADAAVGRREGGGYRFSFWRDLGVLRLVVLDSRCGRVLVDDDRDMLADSTFDWLQERLDDGGYRHLAIGTSVPWLLTPTLHAVEAWNERSVARGGRRRVVGERLRRLVDLEHWAAFGSSFERLAAVLRAVGSREGAPRTVSVLSGDVHHSYVSRVDLGLPAGSPTRVHQLTCSPVHNLVPRVVRIGFTAAWSRPVGRIVTGLLHGALGVPRPTPTWQTLEGPVFGNCIATLRVDGDAADVVLETPVPQSRRGADGALLRAVARRRL</sequence>
<dbReference type="Pfam" id="PF25077">
    <property type="entry name" value="DUF7800"/>
    <property type="match status" value="1"/>
</dbReference>
<dbReference type="CDD" id="cd07389">
    <property type="entry name" value="MPP_PhoD"/>
    <property type="match status" value="1"/>
</dbReference>
<dbReference type="PANTHER" id="PTHR37031">
    <property type="entry name" value="METALLOPHOSPHATASE BINDING DOMAIN PROTEIN"/>
    <property type="match status" value="1"/>
</dbReference>
<organism evidence="3 4">
    <name type="scientific">Spongisporangium articulatum</name>
    <dbReference type="NCBI Taxonomy" id="3362603"/>
    <lineage>
        <taxon>Bacteria</taxon>
        <taxon>Bacillati</taxon>
        <taxon>Actinomycetota</taxon>
        <taxon>Actinomycetes</taxon>
        <taxon>Kineosporiales</taxon>
        <taxon>Kineosporiaceae</taxon>
        <taxon>Spongisporangium</taxon>
    </lineage>
</organism>
<dbReference type="Pfam" id="PF09423">
    <property type="entry name" value="PhoD"/>
    <property type="match status" value="1"/>
</dbReference>
<dbReference type="RefSeq" id="WP_398279570.1">
    <property type="nucleotide sequence ID" value="NZ_JBITLV010000003.1"/>
</dbReference>
<proteinExistence type="predicted"/>
<feature type="domain" description="PhoD-like phosphatase metallophosphatase" evidence="1">
    <location>
        <begin position="152"/>
        <end position="238"/>
    </location>
</feature>
<evidence type="ECO:0000313" key="4">
    <source>
        <dbReference type="Proteomes" id="UP001612915"/>
    </source>
</evidence>
<dbReference type="InterPro" id="IPR056702">
    <property type="entry name" value="DUF7800"/>
</dbReference>
<comment type="caution">
    <text evidence="3">The sequence shown here is derived from an EMBL/GenBank/DDBJ whole genome shotgun (WGS) entry which is preliminary data.</text>
</comment>
<accession>A0ABW8AMH6</accession>
<evidence type="ECO:0000259" key="2">
    <source>
        <dbReference type="Pfam" id="PF25077"/>
    </source>
</evidence>
<dbReference type="InterPro" id="IPR038607">
    <property type="entry name" value="PhoD-like_sf"/>
</dbReference>
<dbReference type="SUPFAM" id="SSF56300">
    <property type="entry name" value="Metallo-dependent phosphatases"/>
    <property type="match status" value="1"/>
</dbReference>
<keyword evidence="4" id="KW-1185">Reference proteome</keyword>
<evidence type="ECO:0000259" key="1">
    <source>
        <dbReference type="Pfam" id="PF09423"/>
    </source>
</evidence>
<keyword evidence="3" id="KW-0378">Hydrolase</keyword>
<dbReference type="Gene3D" id="3.60.21.70">
    <property type="entry name" value="PhoD-like phosphatase"/>
    <property type="match status" value="1"/>
</dbReference>
<dbReference type="InterPro" id="IPR018946">
    <property type="entry name" value="PhoD-like_MPP"/>
</dbReference>
<feature type="domain" description="DUF7800" evidence="2">
    <location>
        <begin position="3"/>
        <end position="82"/>
    </location>
</feature>